<reference evidence="2" key="1">
    <citation type="submission" date="2021-12" db="EMBL/GenBank/DDBJ databases">
        <authorList>
            <person name="King R."/>
        </authorList>
    </citation>
    <scope>NUCLEOTIDE SEQUENCE</scope>
</reference>
<feature type="domain" description="AAA-ATPase-like" evidence="1">
    <location>
        <begin position="32"/>
        <end position="262"/>
    </location>
</feature>
<dbReference type="PANTHER" id="PTHR34825">
    <property type="entry name" value="CONSERVED PROTEIN, WITH A WEAK D-GALACTARATE DEHYDRATASE/ALTRONATE HYDROLASE DOMAIN"/>
    <property type="match status" value="1"/>
</dbReference>
<accession>A0A9P0A9D0</accession>
<evidence type="ECO:0000259" key="1">
    <source>
        <dbReference type="Pfam" id="PF09820"/>
    </source>
</evidence>
<keyword evidence="3" id="KW-1185">Reference proteome</keyword>
<dbReference type="EMBL" id="OU963864">
    <property type="protein sequence ID" value="CAH0386928.1"/>
    <property type="molecule type" value="Genomic_DNA"/>
</dbReference>
<proteinExistence type="predicted"/>
<name>A0A9P0A9D0_BEMTA</name>
<evidence type="ECO:0000313" key="3">
    <source>
        <dbReference type="Proteomes" id="UP001152759"/>
    </source>
</evidence>
<evidence type="ECO:0000313" key="2">
    <source>
        <dbReference type="EMBL" id="CAH0386928.1"/>
    </source>
</evidence>
<dbReference type="InterPro" id="IPR018631">
    <property type="entry name" value="AAA-ATPase-like_dom"/>
</dbReference>
<dbReference type="Pfam" id="PF09820">
    <property type="entry name" value="AAA-ATPase_like"/>
    <property type="match status" value="1"/>
</dbReference>
<dbReference type="Proteomes" id="UP001152759">
    <property type="component" value="Chromosome 3"/>
</dbReference>
<sequence>MLNMYIVRFSITCSIINTFIIADILEDTGKSVSNFPDLAKSNRFVDKTMFIKWFAEQNQSLYITAPKRFGKSTNLDMLQRFFEIPIDKDGNLIDTENSDNYKLFSQVYFFNRSHLAIFKESAFFKANFGKWPVLKLNFTYIETSTFNRFLRSVALTLRRAFGSSHFLQTSKFLTNETRSFMEQLLSNHTTPRNEQEAVQFVLRSKCALETHFNKTCLVLIDGLDSPLQAMLAIHGFGRDQRAIMYCLQNLIKGIFQDNNRALCLGSLPLAGVFDFKKINMRQISFHSNPKAASFFGSTEQEAEFLLQQCSPSVNIKIAESLFGGHVVSGETEETNATSVNLFCTYAVRSYCRTGQVAPHSGELSFPLLDSLFKITDLTSAILDLLLGYSYYVPYRKAPELVDYIKLEAFIDKAKMSKGELPTVPRLIVAFMMQLLLEFGYFSVRNTTASAVTLTIPNLEVKQGLANCMHSWVSRFYNIEINTTEAYIKSAKALGRSTESQQNFVNSVAALFSKTAKEPCHQRSLVTPILLFLISPKSEFVVIPTIHKSSTLFISRTMLGRKTGIVITVAYDRGAKISSREIMMDEITSFLDNLRVGFKGEVDFVIGRLDFTPYVLWSALTYNNTDEDAVNEYSCIIRKSKIEGYDKRPWKLLKQAWKWTRMLG</sequence>
<dbReference type="PANTHER" id="PTHR34825:SF1">
    <property type="entry name" value="AAA-ATPASE-LIKE DOMAIN-CONTAINING PROTEIN"/>
    <property type="match status" value="1"/>
</dbReference>
<protein>
    <recommendedName>
        <fullName evidence="1">AAA-ATPase-like domain-containing protein</fullName>
    </recommendedName>
</protein>
<dbReference type="KEGG" id="btab:109043471"/>
<dbReference type="AlphaFoldDB" id="A0A9P0A9D0"/>
<organism evidence="2 3">
    <name type="scientific">Bemisia tabaci</name>
    <name type="common">Sweetpotato whitefly</name>
    <name type="synonym">Aleurodes tabaci</name>
    <dbReference type="NCBI Taxonomy" id="7038"/>
    <lineage>
        <taxon>Eukaryota</taxon>
        <taxon>Metazoa</taxon>
        <taxon>Ecdysozoa</taxon>
        <taxon>Arthropoda</taxon>
        <taxon>Hexapoda</taxon>
        <taxon>Insecta</taxon>
        <taxon>Pterygota</taxon>
        <taxon>Neoptera</taxon>
        <taxon>Paraneoptera</taxon>
        <taxon>Hemiptera</taxon>
        <taxon>Sternorrhyncha</taxon>
        <taxon>Aleyrodoidea</taxon>
        <taxon>Aleyrodidae</taxon>
        <taxon>Aleyrodinae</taxon>
        <taxon>Bemisia</taxon>
    </lineage>
</organism>
<gene>
    <name evidence="2" type="ORF">BEMITA_LOCUS5992</name>
</gene>